<reference evidence="1 2" key="1">
    <citation type="submission" date="2022-12" db="EMBL/GenBank/DDBJ databases">
        <title>Chitinophagaceae gen. sp. nov., a new member of the family Chitinophagaceae, isolated from soil in a chemical factory.</title>
        <authorList>
            <person name="Ke Z."/>
        </authorList>
    </citation>
    <scope>NUCLEOTIDE SEQUENCE [LARGE SCALE GENOMIC DNA]</scope>
    <source>
        <strain evidence="1 2">LY-5</strain>
    </source>
</reference>
<dbReference type="InterPro" id="IPR017850">
    <property type="entry name" value="Alkaline_phosphatase_core_sf"/>
</dbReference>
<dbReference type="SUPFAM" id="SSF53649">
    <property type="entry name" value="Alkaline phosphatase-like"/>
    <property type="match status" value="1"/>
</dbReference>
<comment type="caution">
    <text evidence="1">The sequence shown here is derived from an EMBL/GenBank/DDBJ whole genome shotgun (WGS) entry which is preliminary data.</text>
</comment>
<name>A0ABT4UKR8_9BACT</name>
<dbReference type="EMBL" id="JAQGEF010000008">
    <property type="protein sequence ID" value="MDA3614922.1"/>
    <property type="molecule type" value="Genomic_DNA"/>
</dbReference>
<dbReference type="InterPro" id="IPR002591">
    <property type="entry name" value="Phosphodiest/P_Trfase"/>
</dbReference>
<keyword evidence="2" id="KW-1185">Reference proteome</keyword>
<dbReference type="PANTHER" id="PTHR10151:SF120">
    <property type="entry name" value="BIS(5'-ADENOSYL)-TRIPHOSPHATASE"/>
    <property type="match status" value="1"/>
</dbReference>
<dbReference type="PANTHER" id="PTHR10151">
    <property type="entry name" value="ECTONUCLEOTIDE PYROPHOSPHATASE/PHOSPHODIESTERASE"/>
    <property type="match status" value="1"/>
</dbReference>
<evidence type="ECO:0000313" key="1">
    <source>
        <dbReference type="EMBL" id="MDA3614922.1"/>
    </source>
</evidence>
<sequence>MIKKIIFGAVFLLAGNYIFGQKAKYVIIISIDGLRPEFYKDPAWNAVNLHHMKNEGVYAEGVQGVFPSVTYPSHTTMITGALPIRHGIHYNTYFEPWDTAGRWYWKTSEIKVPTLWDAAKQAGLTTAAVHWPVSVGAPITYNIPEFWSWPGKKELLGVISENSTPKGLFEEAQKNATGTLNEVDYNGDYLSADENMARLAGYIFKQYKPNILAVHLANTDHFEHEEGRDGLKVRLAVASADRAVRTIIESVNKAGLTDSTAILIVGDHGFVDIHTSLRPNIWLRDNGFATPSQPGSKDKWKALFHTTGGSAFLQLKDKNDKATVQQVRTILKNLPDAQKKMFRVIERAELDSIGADPDVPLALAASEGFSFSASDKGKTPVNAAKGGTHGYFPDFKNIQTGFIGYGPGFKKGVVIPVMGLQDIAPIVTQLLNIKFNAPDGIYYPGIFK</sequence>
<evidence type="ECO:0000313" key="2">
    <source>
        <dbReference type="Proteomes" id="UP001210231"/>
    </source>
</evidence>
<dbReference type="Gene3D" id="3.40.720.10">
    <property type="entry name" value="Alkaline Phosphatase, subunit A"/>
    <property type="match status" value="1"/>
</dbReference>
<gene>
    <name evidence="1" type="ORF">O3P16_08890</name>
</gene>
<accession>A0ABT4UKR8</accession>
<protein>
    <submittedName>
        <fullName evidence="1">Ectonucleotide pyrophosphatase/phosphodiesterase</fullName>
    </submittedName>
</protein>
<dbReference type="Pfam" id="PF01663">
    <property type="entry name" value="Phosphodiest"/>
    <property type="match status" value="1"/>
</dbReference>
<organism evidence="1 2">
    <name type="scientific">Polluticaenibacter yanchengensis</name>
    <dbReference type="NCBI Taxonomy" id="3014562"/>
    <lineage>
        <taxon>Bacteria</taxon>
        <taxon>Pseudomonadati</taxon>
        <taxon>Bacteroidota</taxon>
        <taxon>Chitinophagia</taxon>
        <taxon>Chitinophagales</taxon>
        <taxon>Chitinophagaceae</taxon>
        <taxon>Polluticaenibacter</taxon>
    </lineage>
</organism>
<dbReference type="Proteomes" id="UP001210231">
    <property type="component" value="Unassembled WGS sequence"/>
</dbReference>
<proteinExistence type="predicted"/>
<dbReference type="RefSeq" id="WP_407031245.1">
    <property type="nucleotide sequence ID" value="NZ_JAQGEF010000008.1"/>
</dbReference>
<dbReference type="CDD" id="cd16018">
    <property type="entry name" value="Enpp"/>
    <property type="match status" value="1"/>
</dbReference>